<proteinExistence type="predicted"/>
<accession>A0ABQ5LZS6</accession>
<comment type="caution">
    <text evidence="1">The sequence shown here is derived from an EMBL/GenBank/DDBJ whole genome shotgun (WGS) entry which is preliminary data.</text>
</comment>
<evidence type="ECO:0000313" key="2">
    <source>
        <dbReference type="Proteomes" id="UP001144205"/>
    </source>
</evidence>
<dbReference type="Pfam" id="PF11149">
    <property type="entry name" value="DUF2924"/>
    <property type="match status" value="1"/>
</dbReference>
<keyword evidence="2" id="KW-1185">Reference proteome</keyword>
<dbReference type="RefSeq" id="WP_281843759.1">
    <property type="nucleotide sequence ID" value="NZ_BROH01000015.1"/>
</dbReference>
<gene>
    <name evidence="1" type="ORF">STA1M1_37000</name>
</gene>
<protein>
    <recommendedName>
        <fullName evidence="3">DUF2924 domain-containing protein</fullName>
    </recommendedName>
</protein>
<dbReference type="InterPro" id="IPR021322">
    <property type="entry name" value="DUF2924"/>
</dbReference>
<reference evidence="1" key="1">
    <citation type="journal article" date="2023" name="Int. J. Syst. Evol. Microbiol.">
        <title>Sinisalibacter aestuarii sp. nov., isolated from estuarine sediment of the Arakawa River.</title>
        <authorList>
            <person name="Arafat S.T."/>
            <person name="Hirano S."/>
            <person name="Sato A."/>
            <person name="Takeuchi K."/>
            <person name="Yasuda T."/>
            <person name="Terahara T."/>
            <person name="Hamada M."/>
            <person name="Kobayashi T."/>
        </authorList>
    </citation>
    <scope>NUCLEOTIDE SEQUENCE</scope>
    <source>
        <strain evidence="1">B-399</strain>
    </source>
</reference>
<evidence type="ECO:0000313" key="1">
    <source>
        <dbReference type="EMBL" id="GKY89831.1"/>
    </source>
</evidence>
<evidence type="ECO:0008006" key="3">
    <source>
        <dbReference type="Google" id="ProtNLM"/>
    </source>
</evidence>
<name>A0ABQ5LZS6_9RHOB</name>
<sequence>MKLSVDQIETMDRAALIAAWDHIFKTPVPKSLSQAFLRRFLAFEVHARRYGALPKGFVADLERRAGSVGGPSSPILNTGGRLLREWNGVTHVVEVTETGYLWDKETYPSLSAVARAITGAHWSGPRFFGLKATG</sequence>
<dbReference type="EMBL" id="BROH01000015">
    <property type="protein sequence ID" value="GKY89831.1"/>
    <property type="molecule type" value="Genomic_DNA"/>
</dbReference>
<organism evidence="1 2">
    <name type="scientific">Sinisalibacter aestuarii</name>
    <dbReference type="NCBI Taxonomy" id="2949426"/>
    <lineage>
        <taxon>Bacteria</taxon>
        <taxon>Pseudomonadati</taxon>
        <taxon>Pseudomonadota</taxon>
        <taxon>Alphaproteobacteria</taxon>
        <taxon>Rhodobacterales</taxon>
        <taxon>Roseobacteraceae</taxon>
        <taxon>Sinisalibacter</taxon>
    </lineage>
</organism>
<dbReference type="Proteomes" id="UP001144205">
    <property type="component" value="Unassembled WGS sequence"/>
</dbReference>